<evidence type="ECO:0000256" key="2">
    <source>
        <dbReference type="ARBA" id="ARBA00023224"/>
    </source>
</evidence>
<dbReference type="PANTHER" id="PTHR32089:SF112">
    <property type="entry name" value="LYSOZYME-LIKE PROTEIN-RELATED"/>
    <property type="match status" value="1"/>
</dbReference>
<feature type="domain" description="Methyl-accepting transducer" evidence="5">
    <location>
        <begin position="64"/>
        <end position="244"/>
    </location>
</feature>
<accession>A0A3A3F487</accession>
<dbReference type="Pfam" id="PF13682">
    <property type="entry name" value="CZB"/>
    <property type="match status" value="1"/>
</dbReference>
<dbReference type="AlphaFoldDB" id="A0A3A3F487"/>
<comment type="subcellular location">
    <subcellularLocation>
        <location evidence="1">Membrane</location>
    </subcellularLocation>
</comment>
<organism evidence="6 7">
    <name type="scientific">Pseudoalteromonas gelatinilytica</name>
    <dbReference type="NCBI Taxonomy" id="1703256"/>
    <lineage>
        <taxon>Bacteria</taxon>
        <taxon>Pseudomonadati</taxon>
        <taxon>Pseudomonadota</taxon>
        <taxon>Gammaproteobacteria</taxon>
        <taxon>Alteromonadales</taxon>
        <taxon>Pseudoalteromonadaceae</taxon>
        <taxon>Pseudoalteromonas</taxon>
    </lineage>
</organism>
<dbReference type="Proteomes" id="UP000265938">
    <property type="component" value="Unassembled WGS sequence"/>
</dbReference>
<evidence type="ECO:0000256" key="1">
    <source>
        <dbReference type="ARBA" id="ARBA00004370"/>
    </source>
</evidence>
<dbReference type="PROSITE" id="PS50111">
    <property type="entry name" value="CHEMOTAXIS_TRANSDUC_2"/>
    <property type="match status" value="1"/>
</dbReference>
<name>A0A3A3F487_9GAMM</name>
<dbReference type="GO" id="GO:0006935">
    <property type="term" value="P:chemotaxis"/>
    <property type="evidence" value="ECO:0007669"/>
    <property type="project" value="UniProtKB-ARBA"/>
</dbReference>
<evidence type="ECO:0000256" key="3">
    <source>
        <dbReference type="PROSITE-ProRule" id="PRU00284"/>
    </source>
</evidence>
<protein>
    <submittedName>
        <fullName evidence="6">Chemotaxis protein</fullName>
    </submittedName>
</protein>
<keyword evidence="4" id="KW-0175">Coiled coil</keyword>
<dbReference type="Pfam" id="PF00015">
    <property type="entry name" value="MCPsignal"/>
    <property type="match status" value="1"/>
</dbReference>
<evidence type="ECO:0000259" key="5">
    <source>
        <dbReference type="PROSITE" id="PS50111"/>
    </source>
</evidence>
<reference evidence="6 7" key="1">
    <citation type="submission" date="2018-09" db="EMBL/GenBank/DDBJ databases">
        <title>Identification of marine bacteria producing industrial enzymes.</title>
        <authorList>
            <person name="Cheng T.H."/>
            <person name="Saidin J."/>
            <person name="Muhd D.D."/>
            <person name="Isa M.N.M."/>
            <person name="Bakar M.F.A."/>
            <person name="Ismail N."/>
        </authorList>
    </citation>
    <scope>NUCLEOTIDE SEQUENCE [LARGE SCALE GENOMIC DNA]</scope>
    <source>
        <strain evidence="6 7">MNAD 1.6</strain>
    </source>
</reference>
<dbReference type="GO" id="GO:0016020">
    <property type="term" value="C:membrane"/>
    <property type="evidence" value="ECO:0007669"/>
    <property type="project" value="UniProtKB-SubCell"/>
</dbReference>
<dbReference type="PANTHER" id="PTHR32089">
    <property type="entry name" value="METHYL-ACCEPTING CHEMOTAXIS PROTEIN MCPB"/>
    <property type="match status" value="1"/>
</dbReference>
<dbReference type="InterPro" id="IPR025991">
    <property type="entry name" value="Chemoreceptor_zinc-bind_dom"/>
</dbReference>
<evidence type="ECO:0000313" key="6">
    <source>
        <dbReference type="EMBL" id="RJF35624.1"/>
    </source>
</evidence>
<dbReference type="SUPFAM" id="SSF58104">
    <property type="entry name" value="Methyl-accepting chemotaxis protein (MCP) signaling domain"/>
    <property type="match status" value="1"/>
</dbReference>
<dbReference type="Gene3D" id="6.10.250.3200">
    <property type="match status" value="1"/>
</dbReference>
<evidence type="ECO:0000313" key="7">
    <source>
        <dbReference type="Proteomes" id="UP000265938"/>
    </source>
</evidence>
<dbReference type="RefSeq" id="WP_119853088.1">
    <property type="nucleotide sequence ID" value="NZ_QYSE01000002.1"/>
</dbReference>
<comment type="caution">
    <text evidence="6">The sequence shown here is derived from an EMBL/GenBank/DDBJ whole genome shotgun (WGS) entry which is preliminary data.</text>
</comment>
<dbReference type="EMBL" id="QYSE01000002">
    <property type="protein sequence ID" value="RJF35624.1"/>
    <property type="molecule type" value="Genomic_DNA"/>
</dbReference>
<feature type="coiled-coil region" evidence="4">
    <location>
        <begin position="8"/>
        <end position="49"/>
    </location>
</feature>
<proteinExistence type="predicted"/>
<sequence length="361" mass="39837">MFVSSKSHSLLQDQYNALLAEVEALKADNHVLRDENERLEAKLHQQADDADQLFLANLLNSSIECITQIEGVRQTVLDSYLVIEEESQVTLQISQLLNDSNNALQHIVSEMASMAGKMGSMTSNITGLSDMADSINTFVSTISKISDQTNLLALNAAIEAARAGEAGRGFSVVADEVRTLATNTNKSAQEVSDLVKEIINKTSETVTSVEDIQQNNTQLSTSFDTLNNDYGSIMSHCDSMKETIINAATRSFVQTVKLDHIVWKGEVYAVANGTSNKSIDDFSDHTMCRLGKWYNSEQSNGFKQHNAYRQLEEPHREVHRNGVEALVMLQTGNKDAAINHINKMEAASERVMHLLDQIANG</sequence>
<dbReference type="InterPro" id="IPR004089">
    <property type="entry name" value="MCPsignal_dom"/>
</dbReference>
<dbReference type="SMART" id="SM00283">
    <property type="entry name" value="MA"/>
    <property type="match status" value="1"/>
</dbReference>
<evidence type="ECO:0000256" key="4">
    <source>
        <dbReference type="SAM" id="Coils"/>
    </source>
</evidence>
<dbReference type="Gene3D" id="1.20.120.30">
    <property type="entry name" value="Aspartate receptor, ligand-binding domain"/>
    <property type="match status" value="1"/>
</dbReference>
<gene>
    <name evidence="6" type="ORF">D4741_11670</name>
</gene>
<dbReference type="GO" id="GO:0007165">
    <property type="term" value="P:signal transduction"/>
    <property type="evidence" value="ECO:0007669"/>
    <property type="project" value="UniProtKB-KW"/>
</dbReference>
<keyword evidence="2 3" id="KW-0807">Transducer</keyword>